<evidence type="ECO:0000256" key="2">
    <source>
        <dbReference type="SAM" id="Phobius"/>
    </source>
</evidence>
<name>A0A1D8GLP0_9FIRM</name>
<accession>A0A1D8GLP0</accession>
<feature type="coiled-coil region" evidence="1">
    <location>
        <begin position="91"/>
        <end position="119"/>
    </location>
</feature>
<dbReference type="KEGG" id="gfe:Gferi_21240"/>
<feature type="transmembrane region" description="Helical" evidence="2">
    <location>
        <begin position="67"/>
        <end position="86"/>
    </location>
</feature>
<gene>
    <name evidence="3" type="ORF">Gferi_21240</name>
</gene>
<proteinExistence type="predicted"/>
<feature type="transmembrane region" description="Helical" evidence="2">
    <location>
        <begin position="35"/>
        <end position="55"/>
    </location>
</feature>
<keyword evidence="4" id="KW-1185">Reference proteome</keyword>
<keyword evidence="2" id="KW-0472">Membrane</keyword>
<sequence length="231" mass="26901">MNENSITSLLEEWEQTEKKRIMEQAVKVSKRFYHVYLPIMFVVIVGMLVGIGIMVEAPVKQILTMHVGIGVGLFAFNALILMFVFSKSRLVKKLMKELRKEIDETLETEEDRLAFARDMLENGNHNMYTYRFYNNMLRVLFGKRFILQKDVTYYILIDTQKVEGISVDRHSLGHGAGRTENNYVVFHYPPSGKKSLIFDVDKKKMRFDGKGNRDDVFQKAQSTYNIPVIQK</sequence>
<keyword evidence="2" id="KW-0812">Transmembrane</keyword>
<dbReference type="Proteomes" id="UP000095743">
    <property type="component" value="Chromosome"/>
</dbReference>
<keyword evidence="1" id="KW-0175">Coiled coil</keyword>
<protein>
    <submittedName>
        <fullName evidence="3">Uncharacterized protein</fullName>
    </submittedName>
</protein>
<reference evidence="3 4" key="1">
    <citation type="submission" date="2016-09" db="EMBL/GenBank/DDBJ databases">
        <title>Genomic analysis reveals versatility of anaerobic energy metabolism of Geosporobacter ferrireducens IRF9 of phylum Firmicutes.</title>
        <authorList>
            <person name="Kim S.-J."/>
        </authorList>
    </citation>
    <scope>NUCLEOTIDE SEQUENCE [LARGE SCALE GENOMIC DNA]</scope>
    <source>
        <strain evidence="3 4">IRF9</strain>
    </source>
</reference>
<dbReference type="OrthoDB" id="9836173at2"/>
<evidence type="ECO:0000313" key="3">
    <source>
        <dbReference type="EMBL" id="AOT71835.1"/>
    </source>
</evidence>
<dbReference type="EMBL" id="CP017269">
    <property type="protein sequence ID" value="AOT71835.1"/>
    <property type="molecule type" value="Genomic_DNA"/>
</dbReference>
<evidence type="ECO:0000256" key="1">
    <source>
        <dbReference type="SAM" id="Coils"/>
    </source>
</evidence>
<dbReference type="RefSeq" id="WP_069980075.1">
    <property type="nucleotide sequence ID" value="NZ_CP017269.1"/>
</dbReference>
<dbReference type="AlphaFoldDB" id="A0A1D8GLP0"/>
<keyword evidence="2" id="KW-1133">Transmembrane helix</keyword>
<organism evidence="3 4">
    <name type="scientific">Geosporobacter ferrireducens</name>
    <dbReference type="NCBI Taxonomy" id="1424294"/>
    <lineage>
        <taxon>Bacteria</taxon>
        <taxon>Bacillati</taxon>
        <taxon>Bacillota</taxon>
        <taxon>Clostridia</taxon>
        <taxon>Peptostreptococcales</taxon>
        <taxon>Thermotaleaceae</taxon>
        <taxon>Geosporobacter</taxon>
    </lineage>
</organism>
<evidence type="ECO:0000313" key="4">
    <source>
        <dbReference type="Proteomes" id="UP000095743"/>
    </source>
</evidence>